<evidence type="ECO:0000313" key="2">
    <source>
        <dbReference type="Proteomes" id="UP001210380"/>
    </source>
</evidence>
<comment type="caution">
    <text evidence="1">The sequence shown here is derived from an EMBL/GenBank/DDBJ whole genome shotgun (WGS) entry which is preliminary data.</text>
</comment>
<dbReference type="Gene3D" id="3.40.50.150">
    <property type="entry name" value="Vaccinia Virus protein VP39"/>
    <property type="match status" value="1"/>
</dbReference>
<dbReference type="EC" id="2.1.1.-" evidence="1"/>
<dbReference type="RefSeq" id="WP_270946383.1">
    <property type="nucleotide sequence ID" value="NZ_JAQGLA010000001.1"/>
</dbReference>
<keyword evidence="1" id="KW-0808">Transferase</keyword>
<protein>
    <submittedName>
        <fullName evidence="1">SAM-dependent methyltransferase</fullName>
        <ecNumber evidence="1">2.1.1.-</ecNumber>
    </submittedName>
</protein>
<name>A0ABT4UQ09_9PSEU</name>
<dbReference type="InterPro" id="IPR029063">
    <property type="entry name" value="SAM-dependent_MTases_sf"/>
</dbReference>
<gene>
    <name evidence="1" type="ORF">OU415_00125</name>
</gene>
<organism evidence="1 2">
    <name type="scientific">Saccharopolyspora oryzae</name>
    <dbReference type="NCBI Taxonomy" id="2997343"/>
    <lineage>
        <taxon>Bacteria</taxon>
        <taxon>Bacillati</taxon>
        <taxon>Actinomycetota</taxon>
        <taxon>Actinomycetes</taxon>
        <taxon>Pseudonocardiales</taxon>
        <taxon>Pseudonocardiaceae</taxon>
        <taxon>Saccharopolyspora</taxon>
    </lineage>
</organism>
<proteinExistence type="predicted"/>
<dbReference type="GO" id="GO:0008168">
    <property type="term" value="F:methyltransferase activity"/>
    <property type="evidence" value="ECO:0007669"/>
    <property type="project" value="UniProtKB-KW"/>
</dbReference>
<dbReference type="GO" id="GO:0032259">
    <property type="term" value="P:methylation"/>
    <property type="evidence" value="ECO:0007669"/>
    <property type="project" value="UniProtKB-KW"/>
</dbReference>
<dbReference type="InterPro" id="IPR006764">
    <property type="entry name" value="SAM_dep_MeTrfase_SAV2177_type"/>
</dbReference>
<sequence>MSAADLTYLTVGRKRLPTTELVRRYHEKLPSGSVHLVSHVTADDPIVDGGTAARMSQAMATPTYARDHDAFEALLGGAPLVEPGVVFAQEWNPDQHNSEPENSCVYVAIARID</sequence>
<dbReference type="Proteomes" id="UP001210380">
    <property type="component" value="Unassembled WGS sequence"/>
</dbReference>
<reference evidence="1 2" key="1">
    <citation type="submission" date="2022-11" db="EMBL/GenBank/DDBJ databases">
        <title>Draft genome sequence of Saccharopolyspora sp. WRP15-2 isolated from rhizosphere soils of wild rice in Thailand.</title>
        <authorList>
            <person name="Duangmal K."/>
            <person name="Kammanee S."/>
            <person name="Muangham S."/>
        </authorList>
    </citation>
    <scope>NUCLEOTIDE SEQUENCE [LARGE SCALE GENOMIC DNA]</scope>
    <source>
        <strain evidence="1 2">WRP15-2</strain>
    </source>
</reference>
<accession>A0ABT4UQ09</accession>
<dbReference type="Pfam" id="PF04672">
    <property type="entry name" value="Methyltransf_19"/>
    <property type="match status" value="1"/>
</dbReference>
<keyword evidence="2" id="KW-1185">Reference proteome</keyword>
<keyword evidence="1" id="KW-0489">Methyltransferase</keyword>
<dbReference type="EMBL" id="JAQGLA010000001">
    <property type="protein sequence ID" value="MDA3623815.1"/>
    <property type="molecule type" value="Genomic_DNA"/>
</dbReference>
<evidence type="ECO:0000313" key="1">
    <source>
        <dbReference type="EMBL" id="MDA3623815.1"/>
    </source>
</evidence>